<protein>
    <submittedName>
        <fullName evidence="1">Uncharacterized protein</fullName>
    </submittedName>
</protein>
<evidence type="ECO:0000313" key="1">
    <source>
        <dbReference type="EMBL" id="ABW31596.1"/>
    </source>
</evidence>
<dbReference type="KEGG" id="amr:AM1_A0087"/>
<geneLocation type="plasmid" evidence="1 2">
    <name>pREB1</name>
</geneLocation>
<accession>A8ZK96</accession>
<keyword evidence="2" id="KW-1185">Reference proteome</keyword>
<dbReference type="Proteomes" id="UP000000268">
    <property type="component" value="Plasmid pREB1"/>
</dbReference>
<organism evidence="1 2">
    <name type="scientific">Acaryochloris marina (strain MBIC 11017)</name>
    <dbReference type="NCBI Taxonomy" id="329726"/>
    <lineage>
        <taxon>Bacteria</taxon>
        <taxon>Bacillati</taxon>
        <taxon>Cyanobacteriota</taxon>
        <taxon>Cyanophyceae</taxon>
        <taxon>Acaryochloridales</taxon>
        <taxon>Acaryochloridaceae</taxon>
        <taxon>Acaryochloris</taxon>
    </lineage>
</organism>
<reference evidence="1 2" key="1">
    <citation type="journal article" date="2008" name="Proc. Natl. Acad. Sci. U.S.A.">
        <title>Niche adaptation and genome expansion in the chlorophyll d-producing cyanobacterium Acaryochloris marina.</title>
        <authorList>
            <person name="Swingley W.D."/>
            <person name="Chen M."/>
            <person name="Cheung P.C."/>
            <person name="Conrad A.L."/>
            <person name="Dejesa L.C."/>
            <person name="Hao J."/>
            <person name="Honchak B.M."/>
            <person name="Karbach L.E."/>
            <person name="Kurdoglu A."/>
            <person name="Lahiri S."/>
            <person name="Mastrian S.D."/>
            <person name="Miyashita H."/>
            <person name="Page L."/>
            <person name="Ramakrishna P."/>
            <person name="Satoh S."/>
            <person name="Sattley W.M."/>
            <person name="Shimada Y."/>
            <person name="Taylor H.L."/>
            <person name="Tomo T."/>
            <person name="Tsuchiya T."/>
            <person name="Wang Z.T."/>
            <person name="Raymond J."/>
            <person name="Mimuro M."/>
            <person name="Blankenship R.E."/>
            <person name="Touchman J.W."/>
        </authorList>
    </citation>
    <scope>NUCLEOTIDE SEQUENCE [LARGE SCALE GENOMIC DNA]</scope>
    <source>
        <strain evidence="2">MBIC 11017</strain>
        <plasmid evidence="2">Plasmid pREB1</plasmid>
    </source>
</reference>
<name>A8ZK96_ACAM1</name>
<keyword evidence="1" id="KW-0614">Plasmid</keyword>
<sequence length="79" mass="8850">MADTMHGHNELGKHIRSLKNLATQTHAAAKQAEQDSRAIGQASLARKLLDIQRQICVVQLTLKDSEIQKWTGTQMQIPF</sequence>
<evidence type="ECO:0000313" key="2">
    <source>
        <dbReference type="Proteomes" id="UP000000268"/>
    </source>
</evidence>
<proteinExistence type="predicted"/>
<dbReference type="RefSeq" id="WP_012166597.1">
    <property type="nucleotide sequence ID" value="NC_009926.1"/>
</dbReference>
<gene>
    <name evidence="1" type="ordered locus">AM1_A0087</name>
</gene>
<dbReference type="AlphaFoldDB" id="A8ZK96"/>
<dbReference type="EMBL" id="CP000838">
    <property type="protein sequence ID" value="ABW31596.1"/>
    <property type="molecule type" value="Genomic_DNA"/>
</dbReference>
<dbReference type="HOGENOM" id="CLU_2597957_0_0_3"/>